<evidence type="ECO:0000256" key="1">
    <source>
        <dbReference type="SAM" id="MobiDB-lite"/>
    </source>
</evidence>
<dbReference type="Proteomes" id="UP000280346">
    <property type="component" value="Unassembled WGS sequence"/>
</dbReference>
<sequence>MKTARATTTAALSIAALLALAPMAAKAQGAGPGTAADPAGNCSPTVSAALGTWDSGMAAAAWLGDRAVAVAREKGREYLLPLLGIDPKTPPSQSDAEAGRTTDDVAREVEASRDDPKRRAALCAAITSAANEARSTAGAGWDALKRAVEGLRPTAPATPNPPATTTPEPGGLIKT</sequence>
<proteinExistence type="predicted"/>
<evidence type="ECO:0000313" key="4">
    <source>
        <dbReference type="Proteomes" id="UP000280346"/>
    </source>
</evidence>
<dbReference type="RefSeq" id="WP_126999604.1">
    <property type="nucleotide sequence ID" value="NZ_JBNPXW010000003.1"/>
</dbReference>
<organism evidence="3 4">
    <name type="scientific">Azospirillum doebereinerae</name>
    <dbReference type="NCBI Taxonomy" id="92933"/>
    <lineage>
        <taxon>Bacteria</taxon>
        <taxon>Pseudomonadati</taxon>
        <taxon>Pseudomonadota</taxon>
        <taxon>Alphaproteobacteria</taxon>
        <taxon>Rhodospirillales</taxon>
        <taxon>Azospirillaceae</taxon>
        <taxon>Azospirillum</taxon>
    </lineage>
</organism>
<dbReference type="OrthoDB" id="7304245at2"/>
<keyword evidence="2" id="KW-0732">Signal</keyword>
<evidence type="ECO:0000313" key="3">
    <source>
        <dbReference type="EMBL" id="RUQ69271.1"/>
    </source>
</evidence>
<protein>
    <submittedName>
        <fullName evidence="3">Uncharacterized protein</fullName>
    </submittedName>
</protein>
<accession>A0A433J791</accession>
<gene>
    <name evidence="3" type="ORF">EJ913_15985</name>
</gene>
<feature type="chain" id="PRO_5019420288" evidence="2">
    <location>
        <begin position="28"/>
        <end position="175"/>
    </location>
</feature>
<evidence type="ECO:0000256" key="2">
    <source>
        <dbReference type="SAM" id="SignalP"/>
    </source>
</evidence>
<reference evidence="3 4" key="1">
    <citation type="submission" date="2018-12" db="EMBL/GenBank/DDBJ databases">
        <authorList>
            <person name="Yang Y."/>
        </authorList>
    </citation>
    <scope>NUCLEOTIDE SEQUENCE [LARGE SCALE GENOMIC DNA]</scope>
    <source>
        <strain evidence="3 4">GSF71</strain>
    </source>
</reference>
<dbReference type="AlphaFoldDB" id="A0A433J791"/>
<comment type="caution">
    <text evidence="3">The sequence shown here is derived from an EMBL/GenBank/DDBJ whole genome shotgun (WGS) entry which is preliminary data.</text>
</comment>
<feature type="signal peptide" evidence="2">
    <location>
        <begin position="1"/>
        <end position="27"/>
    </location>
</feature>
<name>A0A433J791_9PROT</name>
<feature type="region of interest" description="Disordered" evidence="1">
    <location>
        <begin position="82"/>
        <end position="117"/>
    </location>
</feature>
<feature type="compositionally biased region" description="Basic and acidic residues" evidence="1">
    <location>
        <begin position="97"/>
        <end position="117"/>
    </location>
</feature>
<dbReference type="EMBL" id="RZIJ01000012">
    <property type="protein sequence ID" value="RUQ69271.1"/>
    <property type="molecule type" value="Genomic_DNA"/>
</dbReference>
<keyword evidence="4" id="KW-1185">Reference proteome</keyword>
<feature type="region of interest" description="Disordered" evidence="1">
    <location>
        <begin position="147"/>
        <end position="175"/>
    </location>
</feature>